<dbReference type="InterPro" id="IPR037176">
    <property type="entry name" value="Osmotin/thaumatin-like_sf"/>
</dbReference>
<keyword evidence="3" id="KW-1185">Reference proteome</keyword>
<feature type="disulfide bond" evidence="1">
    <location>
        <begin position="86"/>
        <end position="92"/>
    </location>
</feature>
<gene>
    <name evidence="2" type="ORF">RJ641_006848</name>
</gene>
<dbReference type="SUPFAM" id="SSF49870">
    <property type="entry name" value="Osmotin, thaumatin-like protein"/>
    <property type="match status" value="1"/>
</dbReference>
<dbReference type="Gene3D" id="2.60.110.10">
    <property type="entry name" value="Thaumatin"/>
    <property type="match status" value="2"/>
</dbReference>
<dbReference type="AlphaFoldDB" id="A0AAN8VJ24"/>
<dbReference type="Proteomes" id="UP001370490">
    <property type="component" value="Unassembled WGS sequence"/>
</dbReference>
<proteinExistence type="predicted"/>
<sequence length="187" mass="20472">MEVYEIENGIAGHGVTGTIELHASKKCPFPIWPATAPNSDRPVIANGGWPPAWPDPKHLGPSNMDWQHLGSNYLQLWKPACQTGDCDGGLACDGTLGVPSATLIEFSFGPDRTKPSFDDASLVDGFCCKNEYGSPERCKAKVYSKLFKEACPSYFSYVFDSPPPLVNFASREYVITFSPSKWGLNDM</sequence>
<dbReference type="SMART" id="SM00205">
    <property type="entry name" value="THN"/>
    <property type="match status" value="1"/>
</dbReference>
<dbReference type="EMBL" id="JBAMMX010000014">
    <property type="protein sequence ID" value="KAK6928257.1"/>
    <property type="molecule type" value="Genomic_DNA"/>
</dbReference>
<accession>A0AAN8VJ24</accession>
<comment type="caution">
    <text evidence="2">The sequence shown here is derived from an EMBL/GenBank/DDBJ whole genome shotgun (WGS) entry which is preliminary data.</text>
</comment>
<protein>
    <submittedName>
        <fullName evidence="2">Thaumatin family</fullName>
    </submittedName>
</protein>
<dbReference type="Pfam" id="PF00314">
    <property type="entry name" value="Thaumatin"/>
    <property type="match status" value="1"/>
</dbReference>
<evidence type="ECO:0000256" key="1">
    <source>
        <dbReference type="PIRSR" id="PIRSR002703-1"/>
    </source>
</evidence>
<dbReference type="InterPro" id="IPR001938">
    <property type="entry name" value="Thaumatin"/>
</dbReference>
<dbReference type="PANTHER" id="PTHR31048">
    <property type="entry name" value="OS03G0233200 PROTEIN"/>
    <property type="match status" value="1"/>
</dbReference>
<organism evidence="2 3">
    <name type="scientific">Dillenia turbinata</name>
    <dbReference type="NCBI Taxonomy" id="194707"/>
    <lineage>
        <taxon>Eukaryota</taxon>
        <taxon>Viridiplantae</taxon>
        <taxon>Streptophyta</taxon>
        <taxon>Embryophyta</taxon>
        <taxon>Tracheophyta</taxon>
        <taxon>Spermatophyta</taxon>
        <taxon>Magnoliopsida</taxon>
        <taxon>eudicotyledons</taxon>
        <taxon>Gunneridae</taxon>
        <taxon>Pentapetalae</taxon>
        <taxon>Dilleniales</taxon>
        <taxon>Dilleniaceae</taxon>
        <taxon>Dillenia</taxon>
    </lineage>
</organism>
<keyword evidence="1" id="KW-1015">Disulfide bond</keyword>
<evidence type="ECO:0000313" key="2">
    <source>
        <dbReference type="EMBL" id="KAK6928257.1"/>
    </source>
</evidence>
<evidence type="ECO:0000313" key="3">
    <source>
        <dbReference type="Proteomes" id="UP001370490"/>
    </source>
</evidence>
<reference evidence="2 3" key="1">
    <citation type="submission" date="2023-12" db="EMBL/GenBank/DDBJ databases">
        <title>A high-quality genome assembly for Dillenia turbinata (Dilleniales).</title>
        <authorList>
            <person name="Chanderbali A."/>
        </authorList>
    </citation>
    <scope>NUCLEOTIDE SEQUENCE [LARGE SCALE GENOMIC DNA]</scope>
    <source>
        <strain evidence="2">LSX21</strain>
        <tissue evidence="2">Leaf</tissue>
    </source>
</reference>
<name>A0AAN8VJ24_9MAGN</name>
<dbReference type="PROSITE" id="PS51367">
    <property type="entry name" value="THAUMATIN_2"/>
    <property type="match status" value="1"/>
</dbReference>
<dbReference type="PIRSF" id="PIRSF002703">
    <property type="entry name" value="Thaumatin"/>
    <property type="match status" value="1"/>
</dbReference>